<name>A0AAW0FLV9_9APHY</name>
<evidence type="ECO:0000313" key="2">
    <source>
        <dbReference type="Proteomes" id="UP001385951"/>
    </source>
</evidence>
<dbReference type="EMBL" id="JASBNA010000062">
    <property type="protein sequence ID" value="KAK7679179.1"/>
    <property type="molecule type" value="Genomic_DNA"/>
</dbReference>
<gene>
    <name evidence="1" type="ORF">QCA50_017757</name>
</gene>
<keyword evidence="2" id="KW-1185">Reference proteome</keyword>
<dbReference type="Proteomes" id="UP001385951">
    <property type="component" value="Unassembled WGS sequence"/>
</dbReference>
<reference evidence="1 2" key="1">
    <citation type="submission" date="2022-09" db="EMBL/GenBank/DDBJ databases">
        <authorList>
            <person name="Palmer J.M."/>
        </authorList>
    </citation>
    <scope>NUCLEOTIDE SEQUENCE [LARGE SCALE GENOMIC DNA]</scope>
    <source>
        <strain evidence="1 2">DSM 7382</strain>
    </source>
</reference>
<dbReference type="AlphaFoldDB" id="A0AAW0FLV9"/>
<comment type="caution">
    <text evidence="1">The sequence shown here is derived from an EMBL/GenBank/DDBJ whole genome shotgun (WGS) entry which is preliminary data.</text>
</comment>
<sequence>MIISDSSDDELPTHPSFSDISESKFKFQVRLFDPNDIERSFEIGGAIMPTDQLLLGEWTHTISFWPVMPAHLDDGVRGFKTAALGRLTTASANRLSSGICSTTASKPVIVKRRYKKDKNDEEESQRTVMKDVETSIKVKRHPVTFEVDETKEEASILLHADAFMCWVNEHIKYFIRTHGEPPFEIP</sequence>
<proteinExistence type="predicted"/>
<accession>A0AAW0FLV9</accession>
<evidence type="ECO:0000313" key="1">
    <source>
        <dbReference type="EMBL" id="KAK7679179.1"/>
    </source>
</evidence>
<organism evidence="1 2">
    <name type="scientific">Cerrena zonata</name>
    <dbReference type="NCBI Taxonomy" id="2478898"/>
    <lineage>
        <taxon>Eukaryota</taxon>
        <taxon>Fungi</taxon>
        <taxon>Dikarya</taxon>
        <taxon>Basidiomycota</taxon>
        <taxon>Agaricomycotina</taxon>
        <taxon>Agaricomycetes</taxon>
        <taxon>Polyporales</taxon>
        <taxon>Cerrenaceae</taxon>
        <taxon>Cerrena</taxon>
    </lineage>
</organism>
<protein>
    <submittedName>
        <fullName evidence="1">Uncharacterized protein</fullName>
    </submittedName>
</protein>